<gene>
    <name evidence="4" type="ORF">RI129_004263</name>
</gene>
<evidence type="ECO:0000256" key="1">
    <source>
        <dbReference type="ARBA" id="ARBA00006484"/>
    </source>
</evidence>
<dbReference type="PROSITE" id="PS00061">
    <property type="entry name" value="ADH_SHORT"/>
    <property type="match status" value="2"/>
</dbReference>
<dbReference type="SUPFAM" id="SSF51735">
    <property type="entry name" value="NAD(P)-binding Rossmann-fold domains"/>
    <property type="match status" value="2"/>
</dbReference>
<dbReference type="FunFam" id="3.40.50.720:FF:000084">
    <property type="entry name" value="Short-chain dehydrogenase reductase"/>
    <property type="match status" value="2"/>
</dbReference>
<protein>
    <recommendedName>
        <fullName evidence="6">Dehydrogenase/reductase SDR family member 4</fullName>
    </recommendedName>
</protein>
<dbReference type="InterPro" id="IPR002347">
    <property type="entry name" value="SDR_fam"/>
</dbReference>
<dbReference type="PRINTS" id="PR00080">
    <property type="entry name" value="SDRFAMILY"/>
</dbReference>
<dbReference type="PANTHER" id="PTHR43943">
    <property type="entry name" value="DEHYDROGENASE/REDUCTASE (SDR FAMILY) MEMBER 4"/>
    <property type="match status" value="1"/>
</dbReference>
<dbReference type="NCBIfam" id="NF005559">
    <property type="entry name" value="PRK07231.1"/>
    <property type="match status" value="1"/>
</dbReference>
<comment type="similarity">
    <text evidence="1 3">Belongs to the short-chain dehydrogenases/reductases (SDR) family.</text>
</comment>
<dbReference type="EMBL" id="JAVRBK010000003">
    <property type="protein sequence ID" value="KAK5645799.1"/>
    <property type="molecule type" value="Genomic_DNA"/>
</dbReference>
<reference evidence="4 5" key="1">
    <citation type="journal article" date="2024" name="Insects">
        <title>An Improved Chromosome-Level Genome Assembly of the Firefly Pyrocoelia pectoralis.</title>
        <authorList>
            <person name="Fu X."/>
            <person name="Meyer-Rochow V.B."/>
            <person name="Ballantyne L."/>
            <person name="Zhu X."/>
        </authorList>
    </citation>
    <scope>NUCLEOTIDE SEQUENCE [LARGE SCALE GENOMIC DNA]</scope>
    <source>
        <strain evidence="4">XCY_ONT2</strain>
    </source>
</reference>
<keyword evidence="5" id="KW-1185">Reference proteome</keyword>
<dbReference type="Gene3D" id="3.40.50.720">
    <property type="entry name" value="NAD(P)-binding Rossmann-like Domain"/>
    <property type="match status" value="2"/>
</dbReference>
<organism evidence="4 5">
    <name type="scientific">Pyrocoelia pectoralis</name>
    <dbReference type="NCBI Taxonomy" id="417401"/>
    <lineage>
        <taxon>Eukaryota</taxon>
        <taxon>Metazoa</taxon>
        <taxon>Ecdysozoa</taxon>
        <taxon>Arthropoda</taxon>
        <taxon>Hexapoda</taxon>
        <taxon>Insecta</taxon>
        <taxon>Pterygota</taxon>
        <taxon>Neoptera</taxon>
        <taxon>Endopterygota</taxon>
        <taxon>Coleoptera</taxon>
        <taxon>Polyphaga</taxon>
        <taxon>Elateriformia</taxon>
        <taxon>Elateroidea</taxon>
        <taxon>Lampyridae</taxon>
        <taxon>Lampyrinae</taxon>
        <taxon>Pyrocoelia</taxon>
    </lineage>
</organism>
<dbReference type="InterPro" id="IPR020904">
    <property type="entry name" value="Sc_DH/Rdtase_CS"/>
</dbReference>
<evidence type="ECO:0000313" key="5">
    <source>
        <dbReference type="Proteomes" id="UP001329430"/>
    </source>
</evidence>
<dbReference type="GO" id="GO:0004090">
    <property type="term" value="F:carbonyl reductase (NADPH) activity"/>
    <property type="evidence" value="ECO:0007669"/>
    <property type="project" value="TreeGrafter"/>
</dbReference>
<dbReference type="Pfam" id="PF13561">
    <property type="entry name" value="adh_short_C2"/>
    <property type="match status" value="1"/>
</dbReference>
<name>A0AAN7VL33_9COLE</name>
<dbReference type="PANTHER" id="PTHR43943:SF2">
    <property type="entry name" value="DEHYDROGENASE_REDUCTASE 4"/>
    <property type="match status" value="1"/>
</dbReference>
<sequence>MMFFGSMAQESTAACQYSAGERFSKRFEGKVAVITASTKGIGLDTARRFALEGAKVVICSRKQTNVDEAVRTLHNEGLNVTGLVCHAAKKDDREKLLNEAEKLGGIDILVANAAVNPVPGPIFECTESVWDKIFDTNLKSTFFLIKESLPLIKKRQGGSIILMASHAAYDPISKIGIYGVSKTALLGLTKTMANELAEYNIRVNCVAPGYVDTDFVQIVVIAFLASKDADYITGEIVIMTGGWSSRLIGLDTARRFAQEGAKVVISSRKQKNVDEALKTLNNEGLDVKGLVCHVAKKDDRDKLLNEAEKLGGIDVLVMNAAVNPVPGPAVECNEGVWDKIFDTNLKSTFFLAKESLPLMQKRQGGSIIIMSSQSAYVPVRKIGIYGISKTALLGLTKTMADELAEYNIRVNCVAPGYVDTTFVQILLEDMTKVLSRIPMGRIGGPRDVSGVIAFLASKDAGYITGETILITGGMTSRL</sequence>
<evidence type="ECO:0000313" key="4">
    <source>
        <dbReference type="EMBL" id="KAK5645799.1"/>
    </source>
</evidence>
<dbReference type="Proteomes" id="UP001329430">
    <property type="component" value="Chromosome 3"/>
</dbReference>
<accession>A0AAN7VL33</accession>
<evidence type="ECO:0000256" key="2">
    <source>
        <dbReference type="ARBA" id="ARBA00023002"/>
    </source>
</evidence>
<dbReference type="AlphaFoldDB" id="A0AAN7VL33"/>
<dbReference type="Pfam" id="PF00106">
    <property type="entry name" value="adh_short"/>
    <property type="match status" value="1"/>
</dbReference>
<dbReference type="InterPro" id="IPR036291">
    <property type="entry name" value="NAD(P)-bd_dom_sf"/>
</dbReference>
<keyword evidence="2" id="KW-0560">Oxidoreductase</keyword>
<evidence type="ECO:0008006" key="6">
    <source>
        <dbReference type="Google" id="ProtNLM"/>
    </source>
</evidence>
<dbReference type="PRINTS" id="PR00081">
    <property type="entry name" value="GDHRDH"/>
</dbReference>
<comment type="caution">
    <text evidence="4">The sequence shown here is derived from an EMBL/GenBank/DDBJ whole genome shotgun (WGS) entry which is preliminary data.</text>
</comment>
<evidence type="ECO:0000256" key="3">
    <source>
        <dbReference type="RuleBase" id="RU000363"/>
    </source>
</evidence>
<proteinExistence type="inferred from homology"/>